<sequence>MSQADDDARFPGQRPTGLPPSPSRENPGQVFPRSDPKAAPVHSVPGTTGEHENHGLEALGNPYVLRESFTKLDHALTAVITAIQGEERSVGAAPNVEALVRKFSSWRDELTQIRTGHGQRGAGAAKREAVGRLDQQEGGLFAD</sequence>
<feature type="region of interest" description="Disordered" evidence="1">
    <location>
        <begin position="114"/>
        <end position="143"/>
    </location>
</feature>
<evidence type="ECO:0000313" key="2">
    <source>
        <dbReference type="EMBL" id="PIL25961.1"/>
    </source>
</evidence>
<dbReference type="Proteomes" id="UP000230002">
    <property type="component" value="Unassembled WGS sequence"/>
</dbReference>
<gene>
    <name evidence="2" type="ORF">GSI_11715</name>
</gene>
<reference evidence="2 3" key="1">
    <citation type="journal article" date="2015" name="Sci. Rep.">
        <title>Chromosome-level genome map provides insights into diverse defense mechanisms in the medicinal fungus Ganoderma sinense.</title>
        <authorList>
            <person name="Zhu Y."/>
            <person name="Xu J."/>
            <person name="Sun C."/>
            <person name="Zhou S."/>
            <person name="Xu H."/>
            <person name="Nelson D.R."/>
            <person name="Qian J."/>
            <person name="Song J."/>
            <person name="Luo H."/>
            <person name="Xiang L."/>
            <person name="Li Y."/>
            <person name="Xu Z."/>
            <person name="Ji A."/>
            <person name="Wang L."/>
            <person name="Lu S."/>
            <person name="Hayward A."/>
            <person name="Sun W."/>
            <person name="Li X."/>
            <person name="Schwartz D.C."/>
            <person name="Wang Y."/>
            <person name="Chen S."/>
        </authorList>
    </citation>
    <scope>NUCLEOTIDE SEQUENCE [LARGE SCALE GENOMIC DNA]</scope>
    <source>
        <strain evidence="2 3">ZZ0214-1</strain>
    </source>
</reference>
<evidence type="ECO:0000256" key="1">
    <source>
        <dbReference type="SAM" id="MobiDB-lite"/>
    </source>
</evidence>
<organism evidence="2 3">
    <name type="scientific">Ganoderma sinense ZZ0214-1</name>
    <dbReference type="NCBI Taxonomy" id="1077348"/>
    <lineage>
        <taxon>Eukaryota</taxon>
        <taxon>Fungi</taxon>
        <taxon>Dikarya</taxon>
        <taxon>Basidiomycota</taxon>
        <taxon>Agaricomycotina</taxon>
        <taxon>Agaricomycetes</taxon>
        <taxon>Polyporales</taxon>
        <taxon>Polyporaceae</taxon>
        <taxon>Ganoderma</taxon>
    </lineage>
</organism>
<feature type="compositionally biased region" description="Basic and acidic residues" evidence="1">
    <location>
        <begin position="125"/>
        <end position="135"/>
    </location>
</feature>
<dbReference type="OrthoDB" id="2560792at2759"/>
<accession>A0A2G8RWR7</accession>
<keyword evidence="3" id="KW-1185">Reference proteome</keyword>
<feature type="region of interest" description="Disordered" evidence="1">
    <location>
        <begin position="1"/>
        <end position="59"/>
    </location>
</feature>
<evidence type="ECO:0000313" key="3">
    <source>
        <dbReference type="Proteomes" id="UP000230002"/>
    </source>
</evidence>
<protein>
    <submittedName>
        <fullName evidence="2">Uncharacterized protein</fullName>
    </submittedName>
</protein>
<name>A0A2G8RWR7_9APHY</name>
<dbReference type="AlphaFoldDB" id="A0A2G8RWR7"/>
<comment type="caution">
    <text evidence="2">The sequence shown here is derived from an EMBL/GenBank/DDBJ whole genome shotgun (WGS) entry which is preliminary data.</text>
</comment>
<proteinExistence type="predicted"/>
<dbReference type="EMBL" id="AYKW01000045">
    <property type="protein sequence ID" value="PIL25961.1"/>
    <property type="molecule type" value="Genomic_DNA"/>
</dbReference>